<name>Q0AXY2_SYNWW</name>
<dbReference type="STRING" id="335541.Swol_1112"/>
<dbReference type="AlphaFoldDB" id="Q0AXY2"/>
<evidence type="ECO:0000313" key="13">
    <source>
        <dbReference type="Proteomes" id="UP000001968"/>
    </source>
</evidence>
<evidence type="ECO:0000256" key="4">
    <source>
        <dbReference type="ARBA" id="ARBA00022679"/>
    </source>
</evidence>
<keyword evidence="7 10" id="KW-0067">ATP-binding</keyword>
<dbReference type="PANTHER" id="PTHR11441">
    <property type="entry name" value="THYMIDINE KINASE"/>
    <property type="match status" value="1"/>
</dbReference>
<dbReference type="Proteomes" id="UP000001968">
    <property type="component" value="Chromosome"/>
</dbReference>
<dbReference type="GO" id="GO:0071897">
    <property type="term" value="P:DNA biosynthetic process"/>
    <property type="evidence" value="ECO:0007669"/>
    <property type="project" value="UniProtKB-KW"/>
</dbReference>
<feature type="binding site" evidence="9">
    <location>
        <position position="166"/>
    </location>
    <ligand>
        <name>substrate</name>
    </ligand>
</feature>
<dbReference type="eggNOG" id="COG1435">
    <property type="taxonomic scope" value="Bacteria"/>
</dbReference>
<keyword evidence="4 10" id="KW-0808">Transferase</keyword>
<sequence>MGKIEIITGPMFAGKTTELMRRLERYTLAGNNVVLFKPHIDSRTETEIATTSVRQQFSIPVLVLHKPIGIEAAVVAIDEAQFFGEWILTYVQSLKDQGKTVIISGLDMDAHRRPFGFMGQLMAIADSVSKLTAVCRCGEDAVYTWLKNSLPQPKGNLILIGDSERYEPRCRKCYASKT</sequence>
<dbReference type="InterPro" id="IPR027417">
    <property type="entry name" value="P-loop_NTPase"/>
</dbReference>
<keyword evidence="13" id="KW-1185">Reference proteome</keyword>
<feature type="active site" description="Proton acceptor" evidence="8">
    <location>
        <position position="79"/>
    </location>
</feature>
<feature type="binding site" evidence="9">
    <location>
        <begin position="158"/>
        <end position="161"/>
    </location>
    <ligand>
        <name>substrate</name>
    </ligand>
</feature>
<evidence type="ECO:0000256" key="9">
    <source>
        <dbReference type="PIRSR" id="PIRSR035805-2"/>
    </source>
</evidence>
<dbReference type="GO" id="GO:0046104">
    <property type="term" value="P:thymidine metabolic process"/>
    <property type="evidence" value="ECO:0007669"/>
    <property type="project" value="TreeGrafter"/>
</dbReference>
<dbReference type="KEGG" id="swo:Swol_1112"/>
<dbReference type="OrthoDB" id="9781579at2"/>
<evidence type="ECO:0000256" key="5">
    <source>
        <dbReference type="ARBA" id="ARBA00022741"/>
    </source>
</evidence>
<dbReference type="SUPFAM" id="SSF52540">
    <property type="entry name" value="P-loop containing nucleoside triphosphate hydrolases"/>
    <property type="match status" value="1"/>
</dbReference>
<dbReference type="Gene3D" id="3.30.60.20">
    <property type="match status" value="1"/>
</dbReference>
<dbReference type="EC" id="2.7.1.21" evidence="2 10"/>
<dbReference type="GO" id="GO:0005524">
    <property type="term" value="F:ATP binding"/>
    <property type="evidence" value="ECO:0007669"/>
    <property type="project" value="UniProtKB-KW"/>
</dbReference>
<evidence type="ECO:0000256" key="3">
    <source>
        <dbReference type="ARBA" id="ARBA00022634"/>
    </source>
</evidence>
<dbReference type="SUPFAM" id="SSF57716">
    <property type="entry name" value="Glucocorticoid receptor-like (DNA-binding domain)"/>
    <property type="match status" value="1"/>
</dbReference>
<proteinExistence type="inferred from homology"/>
<dbReference type="InterPro" id="IPR001267">
    <property type="entry name" value="Thymidine_kinase"/>
</dbReference>
<keyword evidence="5 10" id="KW-0547">Nucleotide-binding</keyword>
<evidence type="ECO:0000313" key="12">
    <source>
        <dbReference type="EMBL" id="ABI68422.1"/>
    </source>
</evidence>
<dbReference type="RefSeq" id="WP_011640526.1">
    <property type="nucleotide sequence ID" value="NC_008346.1"/>
</dbReference>
<evidence type="ECO:0000256" key="11">
    <source>
        <dbReference type="RuleBase" id="RU004165"/>
    </source>
</evidence>
<dbReference type="PIRSF" id="PIRSF035805">
    <property type="entry name" value="TK_cell"/>
    <property type="match status" value="1"/>
</dbReference>
<dbReference type="PANTHER" id="PTHR11441:SF0">
    <property type="entry name" value="THYMIDINE KINASE, CYTOSOLIC"/>
    <property type="match status" value="1"/>
</dbReference>
<evidence type="ECO:0000256" key="10">
    <source>
        <dbReference type="RuleBase" id="RU000544"/>
    </source>
</evidence>
<evidence type="ECO:0000256" key="1">
    <source>
        <dbReference type="ARBA" id="ARBA00007587"/>
    </source>
</evidence>
<dbReference type="Gene3D" id="3.40.50.300">
    <property type="entry name" value="P-loop containing nucleotide triphosphate hydrolases"/>
    <property type="match status" value="1"/>
</dbReference>
<dbReference type="InterPro" id="IPR020633">
    <property type="entry name" value="Thymidine_kinase_CS"/>
</dbReference>
<evidence type="ECO:0000256" key="8">
    <source>
        <dbReference type="PIRSR" id="PIRSR035805-1"/>
    </source>
</evidence>
<organism evidence="12 13">
    <name type="scientific">Syntrophomonas wolfei subsp. wolfei (strain DSM 2245B / Goettingen)</name>
    <dbReference type="NCBI Taxonomy" id="335541"/>
    <lineage>
        <taxon>Bacteria</taxon>
        <taxon>Bacillati</taxon>
        <taxon>Bacillota</taxon>
        <taxon>Clostridia</taxon>
        <taxon>Eubacteriales</taxon>
        <taxon>Syntrophomonadaceae</taxon>
        <taxon>Syntrophomonas</taxon>
    </lineage>
</organism>
<dbReference type="PROSITE" id="PS00603">
    <property type="entry name" value="TK_CELLULAR_TYPE"/>
    <property type="match status" value="1"/>
</dbReference>
<evidence type="ECO:0000256" key="6">
    <source>
        <dbReference type="ARBA" id="ARBA00022777"/>
    </source>
</evidence>
<keyword evidence="6 10" id="KW-0418">Kinase</keyword>
<dbReference type="EMBL" id="CP000448">
    <property type="protein sequence ID" value="ABI68422.1"/>
    <property type="molecule type" value="Genomic_DNA"/>
</dbReference>
<keyword evidence="3 10" id="KW-0237">DNA synthesis</keyword>
<accession>Q0AXY2</accession>
<comment type="similarity">
    <text evidence="1 11">Belongs to the thymidine kinase family.</text>
</comment>
<dbReference type="Pfam" id="PF00265">
    <property type="entry name" value="TK"/>
    <property type="match status" value="1"/>
</dbReference>
<dbReference type="HOGENOM" id="CLU_064400_3_0_9"/>
<gene>
    <name evidence="12" type="ordered locus">Swol_1112</name>
</gene>
<reference evidence="13" key="1">
    <citation type="journal article" date="2010" name="Environ. Microbiol.">
        <title>The genome of Syntrophomonas wolfei: new insights into syntrophic metabolism and biohydrogen production.</title>
        <authorList>
            <person name="Sieber J.R."/>
            <person name="Sims D.R."/>
            <person name="Han C."/>
            <person name="Kim E."/>
            <person name="Lykidis A."/>
            <person name="Lapidus A.L."/>
            <person name="McDonnald E."/>
            <person name="Rohlin L."/>
            <person name="Culley D.E."/>
            <person name="Gunsalus R."/>
            <person name="McInerney M.J."/>
        </authorList>
    </citation>
    <scope>NUCLEOTIDE SEQUENCE [LARGE SCALE GENOMIC DNA]</scope>
    <source>
        <strain evidence="13">DSM 2245B / Goettingen</strain>
    </source>
</reference>
<dbReference type="GO" id="GO:0004797">
    <property type="term" value="F:thymidine kinase activity"/>
    <property type="evidence" value="ECO:0007669"/>
    <property type="project" value="UniProtKB-EC"/>
</dbReference>
<evidence type="ECO:0000256" key="7">
    <source>
        <dbReference type="ARBA" id="ARBA00022840"/>
    </source>
</evidence>
<evidence type="ECO:0000256" key="2">
    <source>
        <dbReference type="ARBA" id="ARBA00012118"/>
    </source>
</evidence>
<comment type="catalytic activity">
    <reaction evidence="10">
        <text>thymidine + ATP = dTMP + ADP + H(+)</text>
        <dbReference type="Rhea" id="RHEA:19129"/>
        <dbReference type="ChEBI" id="CHEBI:15378"/>
        <dbReference type="ChEBI" id="CHEBI:17748"/>
        <dbReference type="ChEBI" id="CHEBI:30616"/>
        <dbReference type="ChEBI" id="CHEBI:63528"/>
        <dbReference type="ChEBI" id="CHEBI:456216"/>
        <dbReference type="EC" id="2.7.1.21"/>
    </reaction>
</comment>
<protein>
    <recommendedName>
        <fullName evidence="2 10">Thymidine kinase</fullName>
        <ecNumber evidence="2 10">2.7.1.21</ecNumber>
    </recommendedName>
</protein>